<reference evidence="12 13" key="1">
    <citation type="journal article" date="2010" name="PLoS ONE">
        <title>The Waddlia genome: a window into chlamydial biology.</title>
        <authorList>
            <person name="Bertelli C."/>
            <person name="Collyn F."/>
            <person name="Croxatto A."/>
            <person name="Ruckert C."/>
            <person name="Polkinghorne A."/>
            <person name="Kebbi-Beghdadi C."/>
            <person name="Goesmann A."/>
            <person name="Vaughan L."/>
            <person name="Greub G."/>
        </authorList>
    </citation>
    <scope>NUCLEOTIDE SEQUENCE [LARGE SCALE GENOMIC DNA]</scope>
    <source>
        <strain evidence="13">ATCC VR-1470 / WSU 86-1044</strain>
    </source>
</reference>
<dbReference type="PANTHER" id="PTHR42853:SF3">
    <property type="entry name" value="ACETYL-COENZYME A CARBOXYLASE CARBOXYL TRANSFERASE SUBUNIT ALPHA, CHLOROPLASTIC"/>
    <property type="match status" value="1"/>
</dbReference>
<dbReference type="SUPFAM" id="SSF52096">
    <property type="entry name" value="ClpP/crotonase"/>
    <property type="match status" value="1"/>
</dbReference>
<evidence type="ECO:0000256" key="1">
    <source>
        <dbReference type="ARBA" id="ARBA00004956"/>
    </source>
</evidence>
<dbReference type="InterPro" id="IPR029045">
    <property type="entry name" value="ClpP/crotonase-like_dom_sf"/>
</dbReference>
<comment type="similarity">
    <text evidence="10">Belongs to the AccA family.</text>
</comment>
<dbReference type="Gene3D" id="3.90.226.10">
    <property type="entry name" value="2-enoyl-CoA Hydratase, Chain A, domain 1"/>
    <property type="match status" value="1"/>
</dbReference>
<gene>
    <name evidence="10 12" type="primary">accA</name>
    <name evidence="12" type="ordered locus">wcw_1331</name>
</gene>
<dbReference type="KEGG" id="wch:wcw_1331"/>
<dbReference type="Proteomes" id="UP000001505">
    <property type="component" value="Chromosome"/>
</dbReference>
<dbReference type="Pfam" id="PF03255">
    <property type="entry name" value="ACCA"/>
    <property type="match status" value="1"/>
</dbReference>
<dbReference type="STRING" id="716544.wcw_1331"/>
<sequence>MQSSPAKNLEVKLMKEMKLMKDILPHEKQIFEYIKTIDHLKKQNQNNPLFNSEIIKLEEKLEELKEKVYGELTAWERVGICRHPQRPKTLDYIKNICDSFVELHGDRLYRDDPSIVGGLATINGMKCVIVGQEKGNDTESRVKRNFGMLHPEGFRKAFRLMKMAERFCLPIVSLLDTPGAYPGLEAEERGQGWAIAHNLKEMSLIKTPIIVLVIGEGCSGGALGMGIGDVIGMLEHSYYSVISPEGCASILWKDASKNVEASSALKLNAEYLQKFGMIDEIIPEPLGGAHHQPEVVYESVIKFINEHYQVLKRIPSELLLEQRYLKFRNMGEFQKEELEEYDRSDEHLAAEEPA</sequence>
<dbReference type="InterPro" id="IPR001095">
    <property type="entry name" value="Acetyl_CoA_COase_a_su"/>
</dbReference>
<keyword evidence="2 10" id="KW-0444">Lipid biosynthesis</keyword>
<dbReference type="eggNOG" id="COG0825">
    <property type="taxonomic scope" value="Bacteria"/>
</dbReference>
<dbReference type="NCBIfam" id="NF041504">
    <property type="entry name" value="AccA_sub"/>
    <property type="match status" value="1"/>
</dbReference>
<keyword evidence="7 10" id="KW-0443">Lipid metabolism</keyword>
<dbReference type="NCBIfam" id="NF004344">
    <property type="entry name" value="PRK05724.1"/>
    <property type="match status" value="1"/>
</dbReference>
<name>D6YRI8_WADCW</name>
<keyword evidence="6 10" id="KW-0067">ATP-binding</keyword>
<evidence type="ECO:0000256" key="6">
    <source>
        <dbReference type="ARBA" id="ARBA00022840"/>
    </source>
</evidence>
<evidence type="ECO:0000256" key="7">
    <source>
        <dbReference type="ARBA" id="ARBA00023098"/>
    </source>
</evidence>
<protein>
    <recommendedName>
        <fullName evidence="10">Acetyl-coenzyme A carboxylase carboxyl transferase subunit alpha</fullName>
        <shortName evidence="10">ACCase subunit alpha</shortName>
        <shortName evidence="10">Acetyl-CoA carboxylase carboxyltransferase subunit alpha</shortName>
        <ecNumber evidence="10">2.1.3.15</ecNumber>
    </recommendedName>
</protein>
<evidence type="ECO:0000256" key="4">
    <source>
        <dbReference type="ARBA" id="ARBA00022741"/>
    </source>
</evidence>
<accession>D6YRI8</accession>
<dbReference type="UniPathway" id="UPA00655">
    <property type="reaction ID" value="UER00711"/>
</dbReference>
<dbReference type="PRINTS" id="PR01069">
    <property type="entry name" value="ACCCTRFRASEA"/>
</dbReference>
<keyword evidence="10" id="KW-0963">Cytoplasm</keyword>
<evidence type="ECO:0000313" key="13">
    <source>
        <dbReference type="Proteomes" id="UP000001505"/>
    </source>
</evidence>
<dbReference type="InterPro" id="IPR011763">
    <property type="entry name" value="COA_CT_C"/>
</dbReference>
<comment type="function">
    <text evidence="10">Component of the acetyl coenzyme A carboxylase (ACC) complex. First, biotin carboxylase catalyzes the carboxylation of biotin on its carrier protein (BCCP) and then the CO(2) group is transferred by the carboxyltransferase to acetyl-CoA to form malonyl-CoA.</text>
</comment>
<keyword evidence="8 10" id="KW-0275">Fatty acid biosynthesis</keyword>
<evidence type="ECO:0000256" key="9">
    <source>
        <dbReference type="ARBA" id="ARBA00049152"/>
    </source>
</evidence>
<dbReference type="AlphaFoldDB" id="D6YRI8"/>
<dbReference type="EMBL" id="CP001928">
    <property type="protein sequence ID" value="ADI38683.1"/>
    <property type="molecule type" value="Genomic_DNA"/>
</dbReference>
<comment type="subcellular location">
    <subcellularLocation>
        <location evidence="10">Cytoplasm</location>
    </subcellularLocation>
</comment>
<comment type="subunit">
    <text evidence="10">Acetyl-CoA carboxylase is a heterohexamer composed of biotin carboxyl carrier protein (AccB), biotin carboxylase (AccC) and two subunits each of ACCase subunit alpha (AccA) and ACCase subunit beta (AccD).</text>
</comment>
<dbReference type="HAMAP" id="MF_00823">
    <property type="entry name" value="AcetylCoA_CT_alpha"/>
    <property type="match status" value="1"/>
</dbReference>
<dbReference type="PANTHER" id="PTHR42853">
    <property type="entry name" value="ACETYL-COENZYME A CARBOXYLASE CARBOXYL TRANSFERASE SUBUNIT ALPHA"/>
    <property type="match status" value="1"/>
</dbReference>
<comment type="pathway">
    <text evidence="1 10">Lipid metabolism; malonyl-CoA biosynthesis; malonyl-CoA from acetyl-CoA: step 1/1.</text>
</comment>
<dbReference type="NCBIfam" id="TIGR00513">
    <property type="entry name" value="accA"/>
    <property type="match status" value="1"/>
</dbReference>
<keyword evidence="5 10" id="KW-0276">Fatty acid metabolism</keyword>
<evidence type="ECO:0000256" key="10">
    <source>
        <dbReference type="HAMAP-Rule" id="MF_00823"/>
    </source>
</evidence>
<evidence type="ECO:0000256" key="8">
    <source>
        <dbReference type="ARBA" id="ARBA00023160"/>
    </source>
</evidence>
<dbReference type="HOGENOM" id="CLU_015486_0_2_0"/>
<dbReference type="GO" id="GO:0005524">
    <property type="term" value="F:ATP binding"/>
    <property type="evidence" value="ECO:0007669"/>
    <property type="project" value="UniProtKB-KW"/>
</dbReference>
<feature type="domain" description="CoA carboxyltransferase C-terminal" evidence="11">
    <location>
        <begin position="56"/>
        <end position="306"/>
    </location>
</feature>
<keyword evidence="12" id="KW-0436">Ligase</keyword>
<comment type="catalytic activity">
    <reaction evidence="9 10">
        <text>N(6)-carboxybiotinyl-L-lysyl-[protein] + acetyl-CoA = N(6)-biotinyl-L-lysyl-[protein] + malonyl-CoA</text>
        <dbReference type="Rhea" id="RHEA:54728"/>
        <dbReference type="Rhea" id="RHEA-COMP:10505"/>
        <dbReference type="Rhea" id="RHEA-COMP:10506"/>
        <dbReference type="ChEBI" id="CHEBI:57288"/>
        <dbReference type="ChEBI" id="CHEBI:57384"/>
        <dbReference type="ChEBI" id="CHEBI:83144"/>
        <dbReference type="ChEBI" id="CHEBI:83145"/>
        <dbReference type="EC" id="2.1.3.15"/>
    </reaction>
</comment>
<dbReference type="GO" id="GO:0003989">
    <property type="term" value="F:acetyl-CoA carboxylase activity"/>
    <property type="evidence" value="ECO:0007669"/>
    <property type="project" value="InterPro"/>
</dbReference>
<dbReference type="EC" id="2.1.3.15" evidence="10"/>
<proteinExistence type="inferred from homology"/>
<keyword evidence="4 10" id="KW-0547">Nucleotide-binding</keyword>
<evidence type="ECO:0000259" key="11">
    <source>
        <dbReference type="PROSITE" id="PS50989"/>
    </source>
</evidence>
<keyword evidence="3 10" id="KW-0808">Transferase</keyword>
<organism evidence="12 13">
    <name type="scientific">Waddlia chondrophila (strain ATCC VR-1470 / WSU 86-1044)</name>
    <dbReference type="NCBI Taxonomy" id="716544"/>
    <lineage>
        <taxon>Bacteria</taxon>
        <taxon>Pseudomonadati</taxon>
        <taxon>Chlamydiota</taxon>
        <taxon>Chlamydiia</taxon>
        <taxon>Parachlamydiales</taxon>
        <taxon>Waddliaceae</taxon>
        <taxon>Waddlia</taxon>
    </lineage>
</organism>
<keyword evidence="13" id="KW-1185">Reference proteome</keyword>
<dbReference type="GO" id="GO:0009317">
    <property type="term" value="C:acetyl-CoA carboxylase complex"/>
    <property type="evidence" value="ECO:0007669"/>
    <property type="project" value="InterPro"/>
</dbReference>
<evidence type="ECO:0000256" key="5">
    <source>
        <dbReference type="ARBA" id="ARBA00022832"/>
    </source>
</evidence>
<evidence type="ECO:0000313" key="12">
    <source>
        <dbReference type="EMBL" id="ADI38683.1"/>
    </source>
</evidence>
<evidence type="ECO:0000256" key="3">
    <source>
        <dbReference type="ARBA" id="ARBA00022679"/>
    </source>
</evidence>
<dbReference type="PROSITE" id="PS50989">
    <property type="entry name" value="COA_CT_CTER"/>
    <property type="match status" value="1"/>
</dbReference>
<dbReference type="GO" id="GO:0016743">
    <property type="term" value="F:carboxyl- or carbamoyltransferase activity"/>
    <property type="evidence" value="ECO:0007669"/>
    <property type="project" value="UniProtKB-UniRule"/>
</dbReference>
<dbReference type="GO" id="GO:2001295">
    <property type="term" value="P:malonyl-CoA biosynthetic process"/>
    <property type="evidence" value="ECO:0007669"/>
    <property type="project" value="UniProtKB-UniRule"/>
</dbReference>
<dbReference type="GO" id="GO:0006633">
    <property type="term" value="P:fatty acid biosynthetic process"/>
    <property type="evidence" value="ECO:0007669"/>
    <property type="project" value="UniProtKB-KW"/>
</dbReference>
<evidence type="ECO:0000256" key="2">
    <source>
        <dbReference type="ARBA" id="ARBA00022516"/>
    </source>
</evidence>